<protein>
    <submittedName>
        <fullName evidence="2">Uncharacterized protein</fullName>
    </submittedName>
</protein>
<evidence type="ECO:0000313" key="3">
    <source>
        <dbReference type="Proteomes" id="UP000240739"/>
    </source>
</evidence>
<evidence type="ECO:0000256" key="1">
    <source>
        <dbReference type="SAM" id="Phobius"/>
    </source>
</evidence>
<dbReference type="Proteomes" id="UP000240739">
    <property type="component" value="Unassembled WGS sequence"/>
</dbReference>
<keyword evidence="1" id="KW-0812">Transmembrane</keyword>
<keyword evidence="3" id="KW-1185">Reference proteome</keyword>
<feature type="transmembrane region" description="Helical" evidence="1">
    <location>
        <begin position="118"/>
        <end position="137"/>
    </location>
</feature>
<dbReference type="AlphaFoldDB" id="A0A2T4UI62"/>
<evidence type="ECO:0000313" key="2">
    <source>
        <dbReference type="EMBL" id="PTL58899.1"/>
    </source>
</evidence>
<feature type="transmembrane region" description="Helical" evidence="1">
    <location>
        <begin position="167"/>
        <end position="186"/>
    </location>
</feature>
<organism evidence="2 3">
    <name type="scientific">Paraconexibacter algicola</name>
    <dbReference type="NCBI Taxonomy" id="2133960"/>
    <lineage>
        <taxon>Bacteria</taxon>
        <taxon>Bacillati</taxon>
        <taxon>Actinomycetota</taxon>
        <taxon>Thermoleophilia</taxon>
        <taxon>Solirubrobacterales</taxon>
        <taxon>Paraconexibacteraceae</taxon>
        <taxon>Paraconexibacter</taxon>
    </lineage>
</organism>
<keyword evidence="1" id="KW-0472">Membrane</keyword>
<dbReference type="RefSeq" id="WP_107567336.1">
    <property type="nucleotide sequence ID" value="NZ_PYYB01000001.1"/>
</dbReference>
<accession>A0A2T4UI62</accession>
<dbReference type="EMBL" id="PYYB01000001">
    <property type="protein sequence ID" value="PTL58899.1"/>
    <property type="molecule type" value="Genomic_DNA"/>
</dbReference>
<proteinExistence type="predicted"/>
<comment type="caution">
    <text evidence="2">The sequence shown here is derived from an EMBL/GenBank/DDBJ whole genome shotgun (WGS) entry which is preliminary data.</text>
</comment>
<sequence length="261" mass="25940">MLLTGTGGVLLLLAMFLPWFRLDVPAVGGSRSGLQSSALTVVPVLLAAGGALSVAWAARTTRTAHVLGRPGWHVTSAAGLLALIGTVAAVLSPPSILPGPDAVSGFASLVGLDPKPQLGVYLALLAATVITAGGLTLPAGPLHEGTNGPAGNMYLAIRRARADENTGLLASAAMGLAAPSLVILGLVRDSAAVLTVALVTAIAAVLASRVARRGLPADEKDLRTLSRVGQAGGWTVLGATLTVLILTAAVLGQAANDLGAL</sequence>
<keyword evidence="1" id="KW-1133">Transmembrane helix</keyword>
<name>A0A2T4UI62_9ACTN</name>
<gene>
    <name evidence="2" type="ORF">C7Y72_04140</name>
</gene>
<reference evidence="2 3" key="1">
    <citation type="submission" date="2018-03" db="EMBL/GenBank/DDBJ databases">
        <title>Aquarubrobacter algicola gen. nov., sp. nov., a novel actinobacterium isolated from shallow eutrophic lake during the end of cyanobacterial harmful algal blooms.</title>
        <authorList>
            <person name="Chun S.J."/>
        </authorList>
    </citation>
    <scope>NUCLEOTIDE SEQUENCE [LARGE SCALE GENOMIC DNA]</scope>
    <source>
        <strain evidence="2 3">Seoho-28</strain>
    </source>
</reference>
<feature type="transmembrane region" description="Helical" evidence="1">
    <location>
        <begin position="192"/>
        <end position="211"/>
    </location>
</feature>
<feature type="transmembrane region" description="Helical" evidence="1">
    <location>
        <begin position="38"/>
        <end position="58"/>
    </location>
</feature>
<feature type="transmembrane region" description="Helical" evidence="1">
    <location>
        <begin position="70"/>
        <end position="91"/>
    </location>
</feature>
<feature type="transmembrane region" description="Helical" evidence="1">
    <location>
        <begin position="232"/>
        <end position="255"/>
    </location>
</feature>